<dbReference type="Proteomes" id="UP000028725">
    <property type="component" value="Unassembled WGS sequence"/>
</dbReference>
<name>A0A085WKG0_9BACT</name>
<accession>A0A085WKG0</accession>
<sequence>MKLTGKDVFSLGFQLHHSPKELRGRVGESTADIKFTENEAKGNIGQGAVNLKIKVEGEAVKAEGGFAGRPVQLTYSPSELTVYINDCTYRLKNNEGTYIGRRSCDRAFQRDTEVSIPEVFQQLSPAEQATILLFSLG</sequence>
<reference evidence="1 2" key="1">
    <citation type="submission" date="2014-04" db="EMBL/GenBank/DDBJ databases">
        <title>Genome assembly of Hyalangium minutum DSM 14724.</title>
        <authorList>
            <person name="Sharma G."/>
            <person name="Subramanian S."/>
        </authorList>
    </citation>
    <scope>NUCLEOTIDE SEQUENCE [LARGE SCALE GENOMIC DNA]</scope>
    <source>
        <strain evidence="1 2">DSM 14724</strain>
    </source>
</reference>
<keyword evidence="2" id="KW-1185">Reference proteome</keyword>
<evidence type="ECO:0000313" key="1">
    <source>
        <dbReference type="EMBL" id="KFE68173.1"/>
    </source>
</evidence>
<protein>
    <submittedName>
        <fullName evidence="1">Uncharacterized protein</fullName>
    </submittedName>
</protein>
<comment type="caution">
    <text evidence="1">The sequence shown here is derived from an EMBL/GenBank/DDBJ whole genome shotgun (WGS) entry which is preliminary data.</text>
</comment>
<organism evidence="1 2">
    <name type="scientific">Hyalangium minutum</name>
    <dbReference type="NCBI Taxonomy" id="394096"/>
    <lineage>
        <taxon>Bacteria</taxon>
        <taxon>Pseudomonadati</taxon>
        <taxon>Myxococcota</taxon>
        <taxon>Myxococcia</taxon>
        <taxon>Myxococcales</taxon>
        <taxon>Cystobacterineae</taxon>
        <taxon>Archangiaceae</taxon>
        <taxon>Hyalangium</taxon>
    </lineage>
</organism>
<evidence type="ECO:0000313" key="2">
    <source>
        <dbReference type="Proteomes" id="UP000028725"/>
    </source>
</evidence>
<gene>
    <name evidence="1" type="ORF">DB31_7410</name>
</gene>
<dbReference type="EMBL" id="JMCB01000006">
    <property type="protein sequence ID" value="KFE68173.1"/>
    <property type="molecule type" value="Genomic_DNA"/>
</dbReference>
<proteinExistence type="predicted"/>
<dbReference type="AlphaFoldDB" id="A0A085WKG0"/>